<evidence type="ECO:0000259" key="4">
    <source>
        <dbReference type="PROSITE" id="PS51843"/>
    </source>
</evidence>
<keyword evidence="3" id="KW-0675">Receptor</keyword>
<dbReference type="PANTHER" id="PTHR45680:SF9">
    <property type="entry name" value="NUCLEAR HORMONE RECEPTOR FAMILY-RELATED"/>
    <property type="match status" value="1"/>
</dbReference>
<dbReference type="InterPro" id="IPR035500">
    <property type="entry name" value="NHR-like_dom_sf"/>
</dbReference>
<name>A0A8R1EX31_CAEJA</name>
<proteinExistence type="predicted"/>
<dbReference type="Pfam" id="PF00104">
    <property type="entry name" value="Hormone_recep"/>
    <property type="match status" value="1"/>
</dbReference>
<keyword evidence="2" id="KW-0804">Transcription</keyword>
<evidence type="ECO:0000256" key="3">
    <source>
        <dbReference type="ARBA" id="ARBA00023170"/>
    </source>
</evidence>
<feature type="domain" description="NR LBD" evidence="4">
    <location>
        <begin position="1"/>
        <end position="93"/>
    </location>
</feature>
<sequence>MLIQLCLYHAGKQLQGDVINATDRMIQVHADNLHVYYTQHQKVNNYSARLAKMMKINGAIEKGLMERKEQHYIAQVFNVFSVDFTHPEMFEGT</sequence>
<dbReference type="PANTHER" id="PTHR45680">
    <property type="entry name" value="NUCLEAR HORMONE RECEPTOR FAMILY"/>
    <property type="match status" value="1"/>
</dbReference>
<dbReference type="InterPro" id="IPR051152">
    <property type="entry name" value="C.elegans_Orphan_NR"/>
</dbReference>
<evidence type="ECO:0000313" key="6">
    <source>
        <dbReference type="Proteomes" id="UP000005237"/>
    </source>
</evidence>
<accession>A0A8R1EX31</accession>
<dbReference type="EnsemblMetazoa" id="CJA42530.1">
    <property type="protein sequence ID" value="CJA42530.1"/>
    <property type="gene ID" value="WBGene00218378"/>
</dbReference>
<reference evidence="5" key="2">
    <citation type="submission" date="2022-06" db="UniProtKB">
        <authorList>
            <consortium name="EnsemblMetazoa"/>
        </authorList>
    </citation>
    <scope>IDENTIFICATION</scope>
    <source>
        <strain evidence="5">DF5081</strain>
    </source>
</reference>
<dbReference type="PROSITE" id="PS51843">
    <property type="entry name" value="NR_LBD"/>
    <property type="match status" value="1"/>
</dbReference>
<dbReference type="InterPro" id="IPR000536">
    <property type="entry name" value="Nucl_hrmn_rcpt_lig-bd"/>
</dbReference>
<protein>
    <submittedName>
        <fullName evidence="5">NR LBD domain-containing protein</fullName>
    </submittedName>
</protein>
<evidence type="ECO:0000256" key="1">
    <source>
        <dbReference type="ARBA" id="ARBA00023015"/>
    </source>
</evidence>
<dbReference type="Proteomes" id="UP000005237">
    <property type="component" value="Unassembled WGS sequence"/>
</dbReference>
<reference evidence="6" key="1">
    <citation type="submission" date="2010-08" db="EMBL/GenBank/DDBJ databases">
        <authorList>
            <consortium name="Caenorhabditis japonica Sequencing Consortium"/>
            <person name="Wilson R.K."/>
        </authorList>
    </citation>
    <scope>NUCLEOTIDE SEQUENCE [LARGE SCALE GENOMIC DNA]</scope>
    <source>
        <strain evidence="6">DF5081</strain>
    </source>
</reference>
<evidence type="ECO:0000313" key="5">
    <source>
        <dbReference type="EnsemblMetazoa" id="CJA42530.1"/>
    </source>
</evidence>
<dbReference type="AlphaFoldDB" id="A0A8R1EX31"/>
<organism evidence="5 6">
    <name type="scientific">Caenorhabditis japonica</name>
    <dbReference type="NCBI Taxonomy" id="281687"/>
    <lineage>
        <taxon>Eukaryota</taxon>
        <taxon>Metazoa</taxon>
        <taxon>Ecdysozoa</taxon>
        <taxon>Nematoda</taxon>
        <taxon>Chromadorea</taxon>
        <taxon>Rhabditida</taxon>
        <taxon>Rhabditina</taxon>
        <taxon>Rhabditomorpha</taxon>
        <taxon>Rhabditoidea</taxon>
        <taxon>Rhabditidae</taxon>
        <taxon>Peloderinae</taxon>
        <taxon>Caenorhabditis</taxon>
    </lineage>
</organism>
<keyword evidence="6" id="KW-1185">Reference proteome</keyword>
<dbReference type="SUPFAM" id="SSF48508">
    <property type="entry name" value="Nuclear receptor ligand-binding domain"/>
    <property type="match status" value="1"/>
</dbReference>
<keyword evidence="1" id="KW-0805">Transcription regulation</keyword>
<evidence type="ECO:0000256" key="2">
    <source>
        <dbReference type="ARBA" id="ARBA00023163"/>
    </source>
</evidence>